<comment type="similarity">
    <text evidence="2">Belongs to the methyl-accepting chemotaxis (MCP) protein family.</text>
</comment>
<feature type="domain" description="HAMP" evidence="6">
    <location>
        <begin position="329"/>
        <end position="381"/>
    </location>
</feature>
<dbReference type="GO" id="GO:0007165">
    <property type="term" value="P:signal transduction"/>
    <property type="evidence" value="ECO:0007669"/>
    <property type="project" value="UniProtKB-KW"/>
</dbReference>
<dbReference type="Gene3D" id="1.10.287.950">
    <property type="entry name" value="Methyl-accepting chemotaxis protein"/>
    <property type="match status" value="1"/>
</dbReference>
<keyword evidence="8" id="KW-1185">Reference proteome</keyword>
<dbReference type="RefSeq" id="WP_059060332.1">
    <property type="nucleotide sequence ID" value="NZ_LN879502.1"/>
</dbReference>
<dbReference type="EMBL" id="LN879502">
    <property type="protein sequence ID" value="CUI16344.1"/>
    <property type="molecule type" value="Genomic_DNA"/>
</dbReference>
<name>A0A0U5J977_9BACT</name>
<accession>A0A0U5J977</accession>
<reference evidence="8" key="1">
    <citation type="submission" date="2015-09" db="EMBL/GenBank/DDBJ databases">
        <authorList>
            <person name="Bertelli C."/>
        </authorList>
    </citation>
    <scope>NUCLEOTIDE SEQUENCE [LARGE SCALE GENOMIC DNA]</scope>
    <source>
        <strain evidence="8">KNic</strain>
    </source>
</reference>
<dbReference type="STRING" id="389348.PNK_0718"/>
<evidence type="ECO:0000259" key="5">
    <source>
        <dbReference type="PROSITE" id="PS50111"/>
    </source>
</evidence>
<gene>
    <name evidence="7" type="ORF">PNK_0718</name>
</gene>
<feature type="domain" description="Methyl-accepting transducer" evidence="5">
    <location>
        <begin position="435"/>
        <end position="671"/>
    </location>
</feature>
<evidence type="ECO:0000256" key="1">
    <source>
        <dbReference type="ARBA" id="ARBA00023224"/>
    </source>
</evidence>
<feature type="transmembrane region" description="Helical" evidence="4">
    <location>
        <begin position="306"/>
        <end position="326"/>
    </location>
</feature>
<dbReference type="KEGG" id="pnl:PNK_0718"/>
<dbReference type="PATRIC" id="fig|389348.3.peg.786"/>
<dbReference type="SMART" id="SM00283">
    <property type="entry name" value="MA"/>
    <property type="match status" value="1"/>
</dbReference>
<feature type="domain" description="HAMP" evidence="6">
    <location>
        <begin position="384"/>
        <end position="430"/>
    </location>
</feature>
<evidence type="ECO:0000256" key="4">
    <source>
        <dbReference type="SAM" id="Phobius"/>
    </source>
</evidence>
<evidence type="ECO:0000259" key="6">
    <source>
        <dbReference type="PROSITE" id="PS50885"/>
    </source>
</evidence>
<dbReference type="AlphaFoldDB" id="A0A0U5J977"/>
<dbReference type="InParanoid" id="A0A0U5J977"/>
<dbReference type="SMART" id="SM00304">
    <property type="entry name" value="HAMP"/>
    <property type="match status" value="2"/>
</dbReference>
<dbReference type="PANTHER" id="PTHR32089:SF120">
    <property type="entry name" value="METHYL-ACCEPTING CHEMOTAXIS PROTEIN TLPQ"/>
    <property type="match status" value="1"/>
</dbReference>
<dbReference type="PROSITE" id="PS50885">
    <property type="entry name" value="HAMP"/>
    <property type="match status" value="2"/>
</dbReference>
<dbReference type="Gene3D" id="6.10.340.10">
    <property type="match status" value="1"/>
</dbReference>
<proteinExistence type="inferred from homology"/>
<protein>
    <submittedName>
        <fullName evidence="7">Methyl-accepting chemotaxis signalling domain-containing protein</fullName>
    </submittedName>
</protein>
<keyword evidence="4" id="KW-1133">Transmembrane helix</keyword>
<evidence type="ECO:0000313" key="8">
    <source>
        <dbReference type="Proteomes" id="UP000069902"/>
    </source>
</evidence>
<dbReference type="PANTHER" id="PTHR32089">
    <property type="entry name" value="METHYL-ACCEPTING CHEMOTAXIS PROTEIN MCPB"/>
    <property type="match status" value="1"/>
</dbReference>
<evidence type="ECO:0000256" key="3">
    <source>
        <dbReference type="PROSITE-ProRule" id="PRU00284"/>
    </source>
</evidence>
<dbReference type="InterPro" id="IPR004089">
    <property type="entry name" value="MCPsignal_dom"/>
</dbReference>
<keyword evidence="4" id="KW-0472">Membrane</keyword>
<keyword evidence="1 3" id="KW-0807">Transducer</keyword>
<dbReference type="PROSITE" id="PS50111">
    <property type="entry name" value="CHEMOTAXIS_TRANSDUC_2"/>
    <property type="match status" value="1"/>
</dbReference>
<evidence type="ECO:0000313" key="7">
    <source>
        <dbReference type="EMBL" id="CUI16344.1"/>
    </source>
</evidence>
<dbReference type="Pfam" id="PF00015">
    <property type="entry name" value="MCPsignal"/>
    <property type="match status" value="1"/>
</dbReference>
<dbReference type="InterPro" id="IPR003660">
    <property type="entry name" value="HAMP_dom"/>
</dbReference>
<organism evidence="7 8">
    <name type="scientific">Candidatus Protochlamydia naegleriophila</name>
    <dbReference type="NCBI Taxonomy" id="389348"/>
    <lineage>
        <taxon>Bacteria</taxon>
        <taxon>Pseudomonadati</taxon>
        <taxon>Chlamydiota</taxon>
        <taxon>Chlamydiia</taxon>
        <taxon>Parachlamydiales</taxon>
        <taxon>Parachlamydiaceae</taxon>
        <taxon>Candidatus Protochlamydia</taxon>
    </lineage>
</organism>
<dbReference type="Pfam" id="PF00672">
    <property type="entry name" value="HAMP"/>
    <property type="match status" value="2"/>
</dbReference>
<sequence length="724" mass="81174">MRFTLLQRYRLLACVFGLSLFPLFYFAYSTYAQAYSLLEFGIQSNQYQTILKKLIHALPQHQMLHHRLMKGENGLSEELNYLKSQISSYIAELTSTYPNTSLDDLAPNAAKDTSNHWERLNQYPLTQESNRHWHKQIIAQTQKIFGSMGAYYPSTEQSPSSYLILSTLIELPHLQSLIYQATFGIGEALLDQQFNSQTREELIAIIALLKLRLENLKDHIERTWHSRALPNSTLSDSFQEYYRVTEDLINALQQNLVDSQTPHLTSDELISLGNTAILPGLKLWNKANEDIHHLLLQKQSHLKFRFWLLTLLTLILAFATFLWGYAMCRKTVEQLKEVTHTVNQLADGQTSTRMIETGQEEYDQLGASFNRLAQRLDETLSQFHELLRGIHLLSEGDLSIRLQNTYQDSEFAHVVLAFNQMAQSYEAIIGHLQQLGFVLTSSASQLSAASKEQEVISVEQEATTREIAVAANEISSTSKEFVLTLNDISNSAEQTSLLATIGKQSLSNMESIMRQMVEASTNIAAKLAILNEKAGNITSVITAITKVADQTNLLSLNASIEAEKAGEYGRSFAVIAREIRRLADQTAISTLDIEKMINEINTAVSSSVMGVDDFTQDIRIGVEQAGKVSEQLALIIQQVQELIAKFKMVNEGMQAQSAGAEQINEAIGELSQTAQQTAQSNHQFHQTIEELNAAANQLRTFTNLKAPSSPLIQTLAPNANRRNS</sequence>
<evidence type="ECO:0000256" key="2">
    <source>
        <dbReference type="ARBA" id="ARBA00029447"/>
    </source>
</evidence>
<dbReference type="GO" id="GO:0016020">
    <property type="term" value="C:membrane"/>
    <property type="evidence" value="ECO:0007669"/>
    <property type="project" value="UniProtKB-SubCell"/>
</dbReference>
<dbReference type="SUPFAM" id="SSF58104">
    <property type="entry name" value="Methyl-accepting chemotaxis protein (MCP) signaling domain"/>
    <property type="match status" value="1"/>
</dbReference>
<dbReference type="CDD" id="cd06225">
    <property type="entry name" value="HAMP"/>
    <property type="match status" value="2"/>
</dbReference>
<keyword evidence="4" id="KW-0812">Transmembrane</keyword>
<dbReference type="Proteomes" id="UP000069902">
    <property type="component" value="Chromosome cPNK"/>
</dbReference>